<evidence type="ECO:0000313" key="4">
    <source>
        <dbReference type="EMBL" id="TFL04046.1"/>
    </source>
</evidence>
<keyword evidence="2 3" id="KW-0862">Zinc</keyword>
<dbReference type="GO" id="GO:0046872">
    <property type="term" value="F:metal ion binding"/>
    <property type="evidence" value="ECO:0007669"/>
    <property type="project" value="UniProtKB-KW"/>
</dbReference>
<dbReference type="Pfam" id="PF01215">
    <property type="entry name" value="COX5B"/>
    <property type="match status" value="1"/>
</dbReference>
<keyword evidence="1 3" id="KW-0479">Metal-binding</keyword>
<feature type="binding site" evidence="3">
    <location>
        <position position="104"/>
    </location>
    <ligand>
        <name>Zn(2+)</name>
        <dbReference type="ChEBI" id="CHEBI:29105"/>
    </ligand>
</feature>
<organism evidence="4 5">
    <name type="scientific">Pterulicium gracile</name>
    <dbReference type="NCBI Taxonomy" id="1884261"/>
    <lineage>
        <taxon>Eukaryota</taxon>
        <taxon>Fungi</taxon>
        <taxon>Dikarya</taxon>
        <taxon>Basidiomycota</taxon>
        <taxon>Agaricomycotina</taxon>
        <taxon>Agaricomycetes</taxon>
        <taxon>Agaricomycetidae</taxon>
        <taxon>Agaricales</taxon>
        <taxon>Pleurotineae</taxon>
        <taxon>Pterulaceae</taxon>
        <taxon>Pterulicium</taxon>
    </lineage>
</organism>
<dbReference type="STRING" id="1884261.A0A5C3QPY7"/>
<dbReference type="AlphaFoldDB" id="A0A5C3QPY7"/>
<keyword evidence="5" id="KW-1185">Reference proteome</keyword>
<dbReference type="InterPro" id="IPR036972">
    <property type="entry name" value="Cyt_c_oxidase_su5b_sf"/>
</dbReference>
<evidence type="ECO:0000256" key="2">
    <source>
        <dbReference type="ARBA" id="ARBA00022833"/>
    </source>
</evidence>
<protein>
    <submittedName>
        <fullName evidence="4">Cytochrome c oxidase</fullName>
    </submittedName>
</protein>
<feature type="binding site" evidence="3">
    <location>
        <position position="130"/>
    </location>
    <ligand>
        <name>Zn(2+)</name>
        <dbReference type="ChEBI" id="CHEBI:29105"/>
    </ligand>
</feature>
<reference evidence="4 5" key="1">
    <citation type="journal article" date="2019" name="Nat. Ecol. Evol.">
        <title>Megaphylogeny resolves global patterns of mushroom evolution.</title>
        <authorList>
            <person name="Varga T."/>
            <person name="Krizsan K."/>
            <person name="Foldi C."/>
            <person name="Dima B."/>
            <person name="Sanchez-Garcia M."/>
            <person name="Sanchez-Ramirez S."/>
            <person name="Szollosi G.J."/>
            <person name="Szarkandi J.G."/>
            <person name="Papp V."/>
            <person name="Albert L."/>
            <person name="Andreopoulos W."/>
            <person name="Angelini C."/>
            <person name="Antonin V."/>
            <person name="Barry K.W."/>
            <person name="Bougher N.L."/>
            <person name="Buchanan P."/>
            <person name="Buyck B."/>
            <person name="Bense V."/>
            <person name="Catcheside P."/>
            <person name="Chovatia M."/>
            <person name="Cooper J."/>
            <person name="Damon W."/>
            <person name="Desjardin D."/>
            <person name="Finy P."/>
            <person name="Geml J."/>
            <person name="Haridas S."/>
            <person name="Hughes K."/>
            <person name="Justo A."/>
            <person name="Karasinski D."/>
            <person name="Kautmanova I."/>
            <person name="Kiss B."/>
            <person name="Kocsube S."/>
            <person name="Kotiranta H."/>
            <person name="LaButti K.M."/>
            <person name="Lechner B.E."/>
            <person name="Liimatainen K."/>
            <person name="Lipzen A."/>
            <person name="Lukacs Z."/>
            <person name="Mihaltcheva S."/>
            <person name="Morgado L.N."/>
            <person name="Niskanen T."/>
            <person name="Noordeloos M.E."/>
            <person name="Ohm R.A."/>
            <person name="Ortiz-Santana B."/>
            <person name="Ovrebo C."/>
            <person name="Racz N."/>
            <person name="Riley R."/>
            <person name="Savchenko A."/>
            <person name="Shiryaev A."/>
            <person name="Soop K."/>
            <person name="Spirin V."/>
            <person name="Szebenyi C."/>
            <person name="Tomsovsky M."/>
            <person name="Tulloss R.E."/>
            <person name="Uehling J."/>
            <person name="Grigoriev I.V."/>
            <person name="Vagvolgyi C."/>
            <person name="Papp T."/>
            <person name="Martin F.M."/>
            <person name="Miettinen O."/>
            <person name="Hibbett D.S."/>
            <person name="Nagy L.G."/>
        </authorList>
    </citation>
    <scope>NUCLEOTIDE SEQUENCE [LARGE SCALE GENOMIC DNA]</scope>
    <source>
        <strain evidence="4 5">CBS 309.79</strain>
    </source>
</reference>
<evidence type="ECO:0000256" key="3">
    <source>
        <dbReference type="PIRSR" id="PIRSR602124-2"/>
    </source>
</evidence>
<dbReference type="GO" id="GO:0005740">
    <property type="term" value="C:mitochondrial envelope"/>
    <property type="evidence" value="ECO:0007669"/>
    <property type="project" value="InterPro"/>
</dbReference>
<accession>A0A5C3QPY7</accession>
<name>A0A5C3QPY7_9AGAR</name>
<feature type="binding site" evidence="3">
    <location>
        <position position="112"/>
    </location>
    <ligand>
        <name>Zn(2+)</name>
        <dbReference type="ChEBI" id="CHEBI:29105"/>
    </ligand>
</feature>
<evidence type="ECO:0000256" key="1">
    <source>
        <dbReference type="ARBA" id="ARBA00022723"/>
    </source>
</evidence>
<evidence type="ECO:0000313" key="5">
    <source>
        <dbReference type="Proteomes" id="UP000305067"/>
    </source>
</evidence>
<dbReference type="GO" id="GO:0045277">
    <property type="term" value="C:respiratory chain complex IV"/>
    <property type="evidence" value="ECO:0007669"/>
    <property type="project" value="InterPro"/>
</dbReference>
<proteinExistence type="predicted"/>
<dbReference type="Gene3D" id="2.60.11.10">
    <property type="entry name" value="Cytochrome c oxidase, subunit Vb"/>
    <property type="match status" value="1"/>
</dbReference>
<sequence>MLQSVLRAARPASRSLYASRTFATTQLRASGHGPAPPSLYGPGGKAGEVATDYEQATGLERLQLLGDLQGVPIFDTAPLDSSRVGTKANPILVPCLATQRSVGCSGSPAESHDLRWFRLTNKRQERCTECGSVYALDYQGEESHGHH</sequence>
<dbReference type="CDD" id="cd00924">
    <property type="entry name" value="Cyt_c_Oxidase_Vb"/>
    <property type="match status" value="1"/>
</dbReference>
<dbReference type="EMBL" id="ML178819">
    <property type="protein sequence ID" value="TFL04046.1"/>
    <property type="molecule type" value="Genomic_DNA"/>
</dbReference>
<feature type="binding site" evidence="3">
    <location>
        <position position="127"/>
    </location>
    <ligand>
        <name>Zn(2+)</name>
        <dbReference type="ChEBI" id="CHEBI:29105"/>
    </ligand>
</feature>
<dbReference type="PANTHER" id="PTHR10122:SF0">
    <property type="entry name" value="CYTOCHROME C OXIDASE SUBUNIT 5B, ISOFORM A-RELATED"/>
    <property type="match status" value="1"/>
</dbReference>
<gene>
    <name evidence="4" type="ORF">BDV98DRAFT_563461</name>
</gene>
<dbReference type="InterPro" id="IPR002124">
    <property type="entry name" value="Cyt_c_oxidase_su5b"/>
</dbReference>
<dbReference type="GO" id="GO:0006123">
    <property type="term" value="P:mitochondrial electron transport, cytochrome c to oxygen"/>
    <property type="evidence" value="ECO:0007669"/>
    <property type="project" value="InterPro"/>
</dbReference>
<dbReference type="SUPFAM" id="SSF57802">
    <property type="entry name" value="Rubredoxin-like"/>
    <property type="match status" value="1"/>
</dbReference>
<dbReference type="Proteomes" id="UP000305067">
    <property type="component" value="Unassembled WGS sequence"/>
</dbReference>
<dbReference type="OrthoDB" id="10249250at2759"/>
<dbReference type="PROSITE" id="PS51359">
    <property type="entry name" value="COX5B_2"/>
    <property type="match status" value="1"/>
</dbReference>
<dbReference type="PANTHER" id="PTHR10122">
    <property type="entry name" value="CYTOCHROME C OXIDASE SUBUNIT 5B, MITOCHONDRIAL"/>
    <property type="match status" value="1"/>
</dbReference>